<dbReference type="GeneID" id="94844076"/>
<evidence type="ECO:0000313" key="3">
    <source>
        <dbReference type="Proteomes" id="UP000179807"/>
    </source>
</evidence>
<keyword evidence="3" id="KW-1185">Reference proteome</keyword>
<evidence type="ECO:0000313" key="2">
    <source>
        <dbReference type="EMBL" id="OHS99570.1"/>
    </source>
</evidence>
<dbReference type="SUPFAM" id="SSF54695">
    <property type="entry name" value="POZ domain"/>
    <property type="match status" value="1"/>
</dbReference>
<dbReference type="Pfam" id="PF00651">
    <property type="entry name" value="BTB"/>
    <property type="match status" value="1"/>
</dbReference>
<organism evidence="2 3">
    <name type="scientific">Tritrichomonas foetus</name>
    <dbReference type="NCBI Taxonomy" id="1144522"/>
    <lineage>
        <taxon>Eukaryota</taxon>
        <taxon>Metamonada</taxon>
        <taxon>Parabasalia</taxon>
        <taxon>Tritrichomonadida</taxon>
        <taxon>Tritrichomonadidae</taxon>
        <taxon>Tritrichomonas</taxon>
    </lineage>
</organism>
<dbReference type="AlphaFoldDB" id="A0A1J4JKA5"/>
<evidence type="ECO:0000259" key="1">
    <source>
        <dbReference type="PROSITE" id="PS50097"/>
    </source>
</evidence>
<dbReference type="Proteomes" id="UP000179807">
    <property type="component" value="Unassembled WGS sequence"/>
</dbReference>
<dbReference type="Gene3D" id="3.30.710.10">
    <property type="entry name" value="Potassium Channel Kv1.1, Chain A"/>
    <property type="match status" value="1"/>
</dbReference>
<comment type="caution">
    <text evidence="2">The sequence shown here is derived from an EMBL/GenBank/DDBJ whole genome shotgun (WGS) entry which is preliminary data.</text>
</comment>
<dbReference type="PROSITE" id="PS50097">
    <property type="entry name" value="BTB"/>
    <property type="match status" value="1"/>
</dbReference>
<dbReference type="RefSeq" id="XP_068352707.1">
    <property type="nucleotide sequence ID" value="XM_068509372.1"/>
</dbReference>
<dbReference type="InterPro" id="IPR000210">
    <property type="entry name" value="BTB/POZ_dom"/>
</dbReference>
<accession>A0A1J4JKA5</accession>
<feature type="domain" description="BTB" evidence="1">
    <location>
        <begin position="52"/>
        <end position="117"/>
    </location>
</feature>
<gene>
    <name evidence="2" type="ORF">TRFO_33936</name>
</gene>
<name>A0A1J4JKA5_9EUKA</name>
<dbReference type="VEuPathDB" id="TrichDB:TRFO_33936"/>
<protein>
    <recommendedName>
        <fullName evidence="1">BTB domain-containing protein</fullName>
    </recommendedName>
</protein>
<sequence length="451" mass="54523">MTIIQWRPLIHFSEMMKKKNEKNNNEKNKDNPNFQYNILKIEKLEENLEEEEDQIFLVYRGEKIETKKSLLFTKCRYFRKHIELFHQKEIDVSDKYSSETFRNFISSMKSQELEIHENTIFEYFELSSRYEYHELYFSLEKYLHSVPFLSHIVKDLISIDSISNSTKSSKSSKSMSEDIISNNFDENDKGNFEEDLNEKKEEIIAKHFEESYRSGLLRKMKYSRLYRILSSPSLFISNHHHLFEFIISLFDDFIKHENAKKGKANHINFDKDKEKSILQTFSTFLNYEEMNESEINKLISHPLFCDCFQPKYSTTIISRLLKQQQSQLILQSRQETLFHELEKKYESQLTRFEEMKNQIYKELDTKFSEQHQQINEILTRNEQQTQEIESKFSTLEQSFFDHKTEIRKDIDTRIKSKITENSTLMKKEYFDSLRQEIDSIKQKLTNIEFYF</sequence>
<reference evidence="2" key="1">
    <citation type="submission" date="2016-10" db="EMBL/GenBank/DDBJ databases">
        <authorList>
            <person name="Benchimol M."/>
            <person name="Almeida L.G."/>
            <person name="Vasconcelos A.T."/>
            <person name="Perreira-Neves A."/>
            <person name="Rosa I.A."/>
            <person name="Tasca T."/>
            <person name="Bogo M.R."/>
            <person name="de Souza W."/>
        </authorList>
    </citation>
    <scope>NUCLEOTIDE SEQUENCE [LARGE SCALE GENOMIC DNA]</scope>
    <source>
        <strain evidence="2">K</strain>
    </source>
</reference>
<dbReference type="InterPro" id="IPR011333">
    <property type="entry name" value="SKP1/BTB/POZ_sf"/>
</dbReference>
<proteinExistence type="predicted"/>
<dbReference type="EMBL" id="MLAK01000998">
    <property type="protein sequence ID" value="OHS99570.1"/>
    <property type="molecule type" value="Genomic_DNA"/>
</dbReference>